<dbReference type="RefSeq" id="WP_036069476.1">
    <property type="nucleotide sequence ID" value="NZ_JAARQJ010000009.1"/>
</dbReference>
<dbReference type="STRING" id="1265846.PROCOU_03014"/>
<dbReference type="OrthoDB" id="2990802at2"/>
<gene>
    <name evidence="2" type="ORF">DFP96_106120</name>
</gene>
<evidence type="ECO:0000313" key="2">
    <source>
        <dbReference type="EMBL" id="TDR52913.1"/>
    </source>
</evidence>
<evidence type="ECO:0000256" key="1">
    <source>
        <dbReference type="SAM" id="Phobius"/>
    </source>
</evidence>
<reference evidence="2 3" key="1">
    <citation type="submission" date="2019-03" db="EMBL/GenBank/DDBJ databases">
        <title>Genomic Encyclopedia of Type Strains, Phase III (KMG-III): the genomes of soil and plant-associated and newly described type strains.</title>
        <authorList>
            <person name="Whitman W."/>
        </authorList>
    </citation>
    <scope>NUCLEOTIDE SEQUENCE [LARGE SCALE GENOMIC DNA]</scope>
    <source>
        <strain evidence="2 3">CECT 7972</strain>
    </source>
</reference>
<keyword evidence="1" id="KW-1133">Transmembrane helix</keyword>
<accession>A0A4R6ZKM1</accession>
<feature type="transmembrane region" description="Helical" evidence="1">
    <location>
        <begin position="7"/>
        <end position="27"/>
    </location>
</feature>
<dbReference type="Proteomes" id="UP000295558">
    <property type="component" value="Unassembled WGS sequence"/>
</dbReference>
<keyword evidence="1" id="KW-0812">Transmembrane</keyword>
<dbReference type="EMBL" id="SNZK01000006">
    <property type="protein sequence ID" value="TDR52913.1"/>
    <property type="molecule type" value="Genomic_DNA"/>
</dbReference>
<keyword evidence="1" id="KW-0472">Membrane</keyword>
<sequence>MSVGKVIVGLVAMVYLVILLNIIFYMVQMETGLAFPVWIQVVLGMCFLAISVSNLKAKHYIFGSLFASAVILIGASVVVTYVFG</sequence>
<proteinExistence type="predicted"/>
<evidence type="ECO:0000313" key="3">
    <source>
        <dbReference type="Proteomes" id="UP000295558"/>
    </source>
</evidence>
<name>A0A4R6ZKM1_9LIST</name>
<organism evidence="2 3">
    <name type="scientific">Listeria rocourtiae</name>
    <dbReference type="NCBI Taxonomy" id="647910"/>
    <lineage>
        <taxon>Bacteria</taxon>
        <taxon>Bacillati</taxon>
        <taxon>Bacillota</taxon>
        <taxon>Bacilli</taxon>
        <taxon>Bacillales</taxon>
        <taxon>Listeriaceae</taxon>
        <taxon>Listeria</taxon>
    </lineage>
</organism>
<protein>
    <submittedName>
        <fullName evidence="2">Uncharacterized protein</fullName>
    </submittedName>
</protein>
<feature type="transmembrane region" description="Helical" evidence="1">
    <location>
        <begin position="60"/>
        <end position="83"/>
    </location>
</feature>
<dbReference type="AlphaFoldDB" id="A0A4R6ZKM1"/>
<feature type="transmembrane region" description="Helical" evidence="1">
    <location>
        <begin position="33"/>
        <end position="53"/>
    </location>
</feature>
<keyword evidence="3" id="KW-1185">Reference proteome</keyword>
<comment type="caution">
    <text evidence="2">The sequence shown here is derived from an EMBL/GenBank/DDBJ whole genome shotgun (WGS) entry which is preliminary data.</text>
</comment>